<dbReference type="SUPFAM" id="SSF51735">
    <property type="entry name" value="NAD(P)-binding Rossmann-fold domains"/>
    <property type="match status" value="1"/>
</dbReference>
<dbReference type="UniPathway" id="UPA00124"/>
<evidence type="ECO:0000313" key="5">
    <source>
        <dbReference type="EMBL" id="GAB33852.1"/>
    </source>
</evidence>
<evidence type="ECO:0000313" key="6">
    <source>
        <dbReference type="Proteomes" id="UP000005038"/>
    </source>
</evidence>
<dbReference type="Pfam" id="PF04321">
    <property type="entry name" value="RmlD_sub_bind"/>
    <property type="match status" value="1"/>
</dbReference>
<evidence type="ECO:0000259" key="4">
    <source>
        <dbReference type="Pfam" id="PF04321"/>
    </source>
</evidence>
<name>H5TK44_GORO1</name>
<dbReference type="GO" id="GO:0008831">
    <property type="term" value="F:dTDP-4-dehydrorhamnose reductase activity"/>
    <property type="evidence" value="ECO:0007669"/>
    <property type="project" value="UniProtKB-EC"/>
</dbReference>
<keyword evidence="2" id="KW-0560">Oxidoreductase</keyword>
<keyword evidence="6" id="KW-1185">Reference proteome</keyword>
<reference evidence="5" key="1">
    <citation type="submission" date="2012-02" db="EMBL/GenBank/DDBJ databases">
        <title>Whole genome shotgun sequence of Gordonia otitidis NBRC 100426.</title>
        <authorList>
            <person name="Yoshida I."/>
            <person name="Hosoyama A."/>
            <person name="Tsuchikane K."/>
            <person name="Katsumata H."/>
            <person name="Yamazaki S."/>
            <person name="Fujita N."/>
        </authorList>
    </citation>
    <scope>NUCLEOTIDE SEQUENCE [LARGE SCALE GENOMIC DNA]</scope>
    <source>
        <strain evidence="5">NBRC 100426</strain>
    </source>
</reference>
<accession>H5TK44</accession>
<dbReference type="NCBIfam" id="TIGR01214">
    <property type="entry name" value="rmlD"/>
    <property type="match status" value="1"/>
</dbReference>
<evidence type="ECO:0000256" key="1">
    <source>
        <dbReference type="ARBA" id="ARBA00010944"/>
    </source>
</evidence>
<comment type="similarity">
    <text evidence="1 2">Belongs to the dTDP-4-dehydrorhamnose reductase family.</text>
</comment>
<dbReference type="Gene3D" id="3.90.25.10">
    <property type="entry name" value="UDP-galactose 4-epimerase, domain 1"/>
    <property type="match status" value="1"/>
</dbReference>
<dbReference type="PANTHER" id="PTHR10491:SF4">
    <property type="entry name" value="METHIONINE ADENOSYLTRANSFERASE 2 SUBUNIT BETA"/>
    <property type="match status" value="1"/>
</dbReference>
<proteinExistence type="inferred from homology"/>
<keyword evidence="2" id="KW-0521">NADP</keyword>
<dbReference type="GO" id="GO:0019305">
    <property type="term" value="P:dTDP-rhamnose biosynthetic process"/>
    <property type="evidence" value="ECO:0007669"/>
    <property type="project" value="UniProtKB-UniPathway"/>
</dbReference>
<dbReference type="InterPro" id="IPR005913">
    <property type="entry name" value="dTDP_dehydrorham_reduct"/>
</dbReference>
<evidence type="ECO:0000256" key="2">
    <source>
        <dbReference type="RuleBase" id="RU364082"/>
    </source>
</evidence>
<organism evidence="5 6">
    <name type="scientific">Gordonia otitidis (strain DSM 44809 / CCUG 52243 / JCM 12355 / NBRC 100426 / IFM 10032)</name>
    <dbReference type="NCBI Taxonomy" id="1108044"/>
    <lineage>
        <taxon>Bacteria</taxon>
        <taxon>Bacillati</taxon>
        <taxon>Actinomycetota</taxon>
        <taxon>Actinomycetes</taxon>
        <taxon>Mycobacteriales</taxon>
        <taxon>Gordoniaceae</taxon>
        <taxon>Gordonia</taxon>
    </lineage>
</organism>
<dbReference type="RefSeq" id="WP_007238096.1">
    <property type="nucleotide sequence ID" value="NZ_BAFB01000085.1"/>
</dbReference>
<dbReference type="PANTHER" id="PTHR10491">
    <property type="entry name" value="DTDP-4-DEHYDRORHAMNOSE REDUCTASE"/>
    <property type="match status" value="1"/>
</dbReference>
<dbReference type="GO" id="GO:0005829">
    <property type="term" value="C:cytosol"/>
    <property type="evidence" value="ECO:0007669"/>
    <property type="project" value="TreeGrafter"/>
</dbReference>
<comment type="pathway">
    <text evidence="2">Carbohydrate biosynthesis; dTDP-L-rhamnose biosynthesis.</text>
</comment>
<evidence type="ECO:0000256" key="3">
    <source>
        <dbReference type="SAM" id="MobiDB-lite"/>
    </source>
</evidence>
<feature type="region of interest" description="Disordered" evidence="3">
    <location>
        <begin position="1"/>
        <end position="32"/>
    </location>
</feature>
<dbReference type="EMBL" id="BAFB01000085">
    <property type="protein sequence ID" value="GAB33852.1"/>
    <property type="molecule type" value="Genomic_DNA"/>
</dbReference>
<dbReference type="Gene3D" id="3.40.50.720">
    <property type="entry name" value="NAD(P)-binding Rossmann-like Domain"/>
    <property type="match status" value="1"/>
</dbReference>
<gene>
    <name evidence="5" type="primary">rmlD</name>
    <name evidence="5" type="ORF">GOOTI_085_00020</name>
</gene>
<feature type="domain" description="RmlD-like substrate binding" evidence="4">
    <location>
        <begin position="48"/>
        <end position="348"/>
    </location>
</feature>
<dbReference type="OrthoDB" id="9803892at2"/>
<dbReference type="EC" id="1.1.1.133" evidence="2"/>
<sequence>MYGDGGSNAAAGVPDAAPSGGNPVSVPHPGAVAGEVPATGTEAVAGTVWIVGAGGQLGTALLESPRRSPRVRALTSREVDITDAASVADAFVDLAAGDVVVNCAAYTNVDAAESEPQRAAAVNARGPAHLAAQTSQAGAWLIHISTDYVFGGAAAGTPRADAPRREPRTTPYEAVEVDSADTPETVYGATKLEGEHAARAADPSVTVVRTAWVYTGSAESPDFVGTMRRLEATRDAITVVDDQTGSPTYARDLADGLWELAARSGDDVVRGTVLHATNAGEATWFDVAQAVFAEVGADPERVSPVTTDEFPRPAPRPAYSVLDAASWARAGLTPLREWRAALHAAITDAVVGVG</sequence>
<comment type="caution">
    <text evidence="5">The sequence shown here is derived from an EMBL/GenBank/DDBJ whole genome shotgun (WGS) entry which is preliminary data.</text>
</comment>
<dbReference type="AlphaFoldDB" id="H5TK44"/>
<dbReference type="CDD" id="cd05254">
    <property type="entry name" value="dTDP_HR_like_SDR_e"/>
    <property type="match status" value="1"/>
</dbReference>
<protein>
    <recommendedName>
        <fullName evidence="2">dTDP-4-dehydrorhamnose reductase</fullName>
        <ecNumber evidence="2">1.1.1.133</ecNumber>
    </recommendedName>
</protein>
<dbReference type="InterPro" id="IPR029903">
    <property type="entry name" value="RmlD-like-bd"/>
</dbReference>
<dbReference type="STRING" id="1108044.GOOTI_085_00020"/>
<dbReference type="InterPro" id="IPR036291">
    <property type="entry name" value="NAD(P)-bd_dom_sf"/>
</dbReference>
<dbReference type="Proteomes" id="UP000005038">
    <property type="component" value="Unassembled WGS sequence"/>
</dbReference>
<comment type="function">
    <text evidence="2">Catalyzes the reduction of dTDP-6-deoxy-L-lyxo-4-hexulose to yield dTDP-L-rhamnose.</text>
</comment>